<feature type="domain" description="Reverse transcriptase" evidence="1">
    <location>
        <begin position="1"/>
        <end position="188"/>
    </location>
</feature>
<evidence type="ECO:0000259" key="1">
    <source>
        <dbReference type="PROSITE" id="PS50878"/>
    </source>
</evidence>
<dbReference type="AlphaFoldDB" id="A0A8C9WRD8"/>
<dbReference type="Pfam" id="PF00078">
    <property type="entry name" value="RVT_1"/>
    <property type="match status" value="1"/>
</dbReference>
<name>A0A8C9WRD8_SCLFO</name>
<dbReference type="InterPro" id="IPR043502">
    <property type="entry name" value="DNA/RNA_pol_sf"/>
</dbReference>
<dbReference type="GeneTree" id="ENSGT01040000240375"/>
<dbReference type="Proteomes" id="UP000694397">
    <property type="component" value="Chromosome 1"/>
</dbReference>
<reference evidence="2" key="2">
    <citation type="submission" date="2025-08" db="UniProtKB">
        <authorList>
            <consortium name="Ensembl"/>
        </authorList>
    </citation>
    <scope>IDENTIFICATION</scope>
</reference>
<reference evidence="2" key="3">
    <citation type="submission" date="2025-09" db="UniProtKB">
        <authorList>
            <consortium name="Ensembl"/>
        </authorList>
    </citation>
    <scope>IDENTIFICATION</scope>
</reference>
<proteinExistence type="predicted"/>
<dbReference type="OrthoDB" id="8939918at2759"/>
<accession>A0A8C9WRD8</accession>
<dbReference type="PROSITE" id="PS50878">
    <property type="entry name" value="RT_POL"/>
    <property type="match status" value="1"/>
</dbReference>
<reference evidence="2 3" key="1">
    <citation type="submission" date="2019-04" db="EMBL/GenBank/DDBJ databases">
        <authorList>
            <consortium name="Wellcome Sanger Institute Data Sharing"/>
        </authorList>
    </citation>
    <scope>NUCLEOTIDE SEQUENCE [LARGE SCALE GENOMIC DNA]</scope>
</reference>
<dbReference type="PANTHER" id="PTHR33332">
    <property type="entry name" value="REVERSE TRANSCRIPTASE DOMAIN-CONTAINING PROTEIN"/>
    <property type="match status" value="1"/>
</dbReference>
<organism evidence="2 3">
    <name type="scientific">Scleropages formosus</name>
    <name type="common">Asian bonytongue</name>
    <name type="synonym">Osteoglossum formosum</name>
    <dbReference type="NCBI Taxonomy" id="113540"/>
    <lineage>
        <taxon>Eukaryota</taxon>
        <taxon>Metazoa</taxon>
        <taxon>Chordata</taxon>
        <taxon>Craniata</taxon>
        <taxon>Vertebrata</taxon>
        <taxon>Euteleostomi</taxon>
        <taxon>Actinopterygii</taxon>
        <taxon>Neopterygii</taxon>
        <taxon>Teleostei</taxon>
        <taxon>Osteoglossocephala</taxon>
        <taxon>Osteoglossomorpha</taxon>
        <taxon>Osteoglossiformes</taxon>
        <taxon>Osteoglossidae</taxon>
        <taxon>Scleropages</taxon>
    </lineage>
</organism>
<dbReference type="Ensembl" id="ENSSFOT00015073533.1">
    <property type="protein sequence ID" value="ENSSFOP00015078472.1"/>
    <property type="gene ID" value="ENSSFOG00015028255.1"/>
</dbReference>
<evidence type="ECO:0000313" key="3">
    <source>
        <dbReference type="Proteomes" id="UP000694397"/>
    </source>
</evidence>
<dbReference type="SUPFAM" id="SSF56672">
    <property type="entry name" value="DNA/RNA polymerases"/>
    <property type="match status" value="1"/>
</dbReference>
<protein>
    <recommendedName>
        <fullName evidence="1">Reverse transcriptase domain-containing protein</fullName>
    </recommendedName>
</protein>
<dbReference type="InterPro" id="IPR000477">
    <property type="entry name" value="RT_dom"/>
</dbReference>
<keyword evidence="3" id="KW-1185">Reference proteome</keyword>
<evidence type="ECO:0000313" key="2">
    <source>
        <dbReference type="Ensembl" id="ENSSFOP00015078472.1"/>
    </source>
</evidence>
<sequence>NHRILLSSLNQLGIKGVTLRWFESYLSGRSYQVVWQSSRSSPLPLSTGVPQGSVLGPLLFSIYISSLGPVIASHGLKYHCYGDDTQLFLSFPPGASVISVCIGACLSDISSWMYNHHLQLNLSKTEILYLPVGLSSCHDLSIKLDNSLISPSSFNCGNSVCFQEGSENPPFPDPLRPRSLQLIYGVTVHAS</sequence>